<proteinExistence type="predicted"/>
<reference evidence="2" key="2">
    <citation type="submission" date="2023-03" db="EMBL/GenBank/DDBJ databases">
        <authorList>
            <person name="Zajac M."/>
            <person name="Kwit R."/>
            <person name="Wasyl D."/>
        </authorList>
    </citation>
    <scope>NUCLEOTIDE SEQUENCE</scope>
    <source>
        <strain evidence="2">691B_2</strain>
    </source>
</reference>
<feature type="compositionally biased region" description="Polar residues" evidence="1">
    <location>
        <begin position="64"/>
        <end position="79"/>
    </location>
</feature>
<dbReference type="InterPro" id="IPR024997">
    <property type="entry name" value="DUF3892"/>
</dbReference>
<sequence>MEYEISAIHYDNNRITQVKVGNNIICAHEVMANINSFYTINPNNGKKVYLEVVGSSPSKAVRDSWTSGSSSPYFRTQPNDDIEDNLSHLPVF</sequence>
<comment type="caution">
    <text evidence="2">The sequence shown here is derived from an EMBL/GenBank/DDBJ whole genome shotgun (WGS) entry which is preliminary data.</text>
</comment>
<organism evidence="2 3">
    <name type="scientific">Enterococcus faecalis</name>
    <name type="common">Streptococcus faecalis</name>
    <dbReference type="NCBI Taxonomy" id="1351"/>
    <lineage>
        <taxon>Bacteria</taxon>
        <taxon>Bacillati</taxon>
        <taxon>Bacillota</taxon>
        <taxon>Bacilli</taxon>
        <taxon>Lactobacillales</taxon>
        <taxon>Enterococcaceae</taxon>
        <taxon>Enterococcus</taxon>
    </lineage>
</organism>
<protein>
    <submittedName>
        <fullName evidence="2">DUF3892 domain-containing protein</fullName>
    </submittedName>
</protein>
<name>A0AAW7K4R8_ENTFL</name>
<reference evidence="2" key="1">
    <citation type="journal article" date="2023" name="Pathogens">
        <title>Prevalence of Enterococcus spp. and the Whole-Genome Characteristics of Enterococcus faecium and Enterococcus faecalis Strains Isolated from Free-Living Birds in Poland.</title>
        <authorList>
            <person name="Kwit R."/>
            <person name="Zajac M."/>
            <person name="Smialowska-Weglinska A."/>
            <person name="Skarzynska M."/>
            <person name="Bomba A."/>
            <person name="Lalak A."/>
            <person name="Skrzypiec E."/>
            <person name="Wojdat D."/>
            <person name="Koza W."/>
            <person name="Mikos-Wojewoda E."/>
            <person name="Pasim P."/>
            <person name="Skora M."/>
            <person name="Polak M."/>
            <person name="Wiacek J."/>
            <person name="Wasyl D."/>
        </authorList>
    </citation>
    <scope>NUCLEOTIDE SEQUENCE</scope>
    <source>
        <strain evidence="2">691B_2</strain>
    </source>
</reference>
<dbReference type="AlphaFoldDB" id="A0AAW7K4R8"/>
<evidence type="ECO:0000313" key="3">
    <source>
        <dbReference type="Proteomes" id="UP001173174"/>
    </source>
</evidence>
<dbReference type="RefSeq" id="WP_242384527.1">
    <property type="nucleotide sequence ID" value="NZ_CAKOCZ010000008.1"/>
</dbReference>
<evidence type="ECO:0000313" key="2">
    <source>
        <dbReference type="EMBL" id="MDN3191025.1"/>
    </source>
</evidence>
<accession>A0AAW7K4R8</accession>
<dbReference type="Pfam" id="PF13031">
    <property type="entry name" value="DUF3892"/>
    <property type="match status" value="1"/>
</dbReference>
<feature type="region of interest" description="Disordered" evidence="1">
    <location>
        <begin position="61"/>
        <end position="84"/>
    </location>
</feature>
<dbReference type="Proteomes" id="UP001173174">
    <property type="component" value="Unassembled WGS sequence"/>
</dbReference>
<gene>
    <name evidence="2" type="ORF">P0E79_00800</name>
</gene>
<dbReference type="EMBL" id="JAREWH010000001">
    <property type="protein sequence ID" value="MDN3191025.1"/>
    <property type="molecule type" value="Genomic_DNA"/>
</dbReference>
<evidence type="ECO:0000256" key="1">
    <source>
        <dbReference type="SAM" id="MobiDB-lite"/>
    </source>
</evidence>